<evidence type="ECO:0000256" key="1">
    <source>
        <dbReference type="SAM" id="MobiDB-lite"/>
    </source>
</evidence>
<keyword evidence="3" id="KW-1185">Reference proteome</keyword>
<accession>A0A7R7XVZ9</accession>
<dbReference type="Proteomes" id="UP000654913">
    <property type="component" value="Chromosome 6"/>
</dbReference>
<dbReference type="GeneID" id="64977925"/>
<name>A0A7R7XVZ9_9EURO</name>
<reference evidence="2" key="1">
    <citation type="submission" date="2021-01" db="EMBL/GenBank/DDBJ databases">
        <authorList>
            <consortium name="Aspergillus puulaauensis MK2 genome sequencing consortium"/>
            <person name="Kazuki M."/>
            <person name="Futagami T."/>
        </authorList>
    </citation>
    <scope>NUCLEOTIDE SEQUENCE</scope>
    <source>
        <strain evidence="2">MK2</strain>
    </source>
</reference>
<dbReference type="RefSeq" id="XP_041560114.1">
    <property type="nucleotide sequence ID" value="XM_041694266.1"/>
</dbReference>
<evidence type="ECO:0000313" key="3">
    <source>
        <dbReference type="Proteomes" id="UP000654913"/>
    </source>
</evidence>
<dbReference type="KEGG" id="apuu:APUU_60976S"/>
<sequence>MAPQPPANLGPLARPAPSHPLPLPDGLAAGRAIARFLRELMTGYHWRNATHEGYEVDLPDEAVHVSLSALMAVDPGMPGGCGGLVVGGT</sequence>
<dbReference type="EMBL" id="AP024448">
    <property type="protein sequence ID" value="BCS27928.1"/>
    <property type="molecule type" value="Genomic_DNA"/>
</dbReference>
<gene>
    <name evidence="2" type="ORF">APUU_60976S</name>
</gene>
<feature type="region of interest" description="Disordered" evidence="1">
    <location>
        <begin position="1"/>
        <end position="23"/>
    </location>
</feature>
<reference evidence="2" key="2">
    <citation type="submission" date="2021-02" db="EMBL/GenBank/DDBJ databases">
        <title>Aspergillus puulaauensis MK2 genome sequence.</title>
        <authorList>
            <person name="Futagami T."/>
            <person name="Mori K."/>
            <person name="Kadooka C."/>
            <person name="Tanaka T."/>
        </authorList>
    </citation>
    <scope>NUCLEOTIDE SEQUENCE</scope>
    <source>
        <strain evidence="2">MK2</strain>
    </source>
</reference>
<evidence type="ECO:0000313" key="2">
    <source>
        <dbReference type="EMBL" id="BCS27928.1"/>
    </source>
</evidence>
<dbReference type="AlphaFoldDB" id="A0A7R7XVZ9"/>
<organism evidence="2 3">
    <name type="scientific">Aspergillus puulaauensis</name>
    <dbReference type="NCBI Taxonomy" id="1220207"/>
    <lineage>
        <taxon>Eukaryota</taxon>
        <taxon>Fungi</taxon>
        <taxon>Dikarya</taxon>
        <taxon>Ascomycota</taxon>
        <taxon>Pezizomycotina</taxon>
        <taxon>Eurotiomycetes</taxon>
        <taxon>Eurotiomycetidae</taxon>
        <taxon>Eurotiales</taxon>
        <taxon>Aspergillaceae</taxon>
        <taxon>Aspergillus</taxon>
    </lineage>
</organism>
<proteinExistence type="predicted"/>
<protein>
    <submittedName>
        <fullName evidence="2">Uncharacterized protein</fullName>
    </submittedName>
</protein>